<organism evidence="6 7">
    <name type="scientific">Perspicuibacillus lycopersici</name>
    <dbReference type="NCBI Taxonomy" id="1325689"/>
    <lineage>
        <taxon>Bacteria</taxon>
        <taxon>Bacillati</taxon>
        <taxon>Bacillota</taxon>
        <taxon>Bacilli</taxon>
        <taxon>Bacillales</taxon>
        <taxon>Bacillaceae</taxon>
        <taxon>Perspicuibacillus</taxon>
    </lineage>
</organism>
<dbReference type="Proteomes" id="UP001209318">
    <property type="component" value="Unassembled WGS sequence"/>
</dbReference>
<dbReference type="EMBL" id="JAOUSF010000001">
    <property type="protein sequence ID" value="MCU9612260.1"/>
    <property type="molecule type" value="Genomic_DNA"/>
</dbReference>
<dbReference type="RefSeq" id="WP_263071395.1">
    <property type="nucleotide sequence ID" value="NZ_JAOUSF010000001.1"/>
</dbReference>
<comment type="caution">
    <text evidence="6">The sequence shown here is derived from an EMBL/GenBank/DDBJ whole genome shotgun (WGS) entry which is preliminary data.</text>
</comment>
<dbReference type="EC" id="2.7.7.6" evidence="5"/>
<dbReference type="Pfam" id="PF07288">
    <property type="entry name" value="RpoY"/>
    <property type="match status" value="1"/>
</dbReference>
<name>A0AAE3IPL7_9BACI</name>
<comment type="catalytic activity">
    <reaction evidence="5">
        <text>RNA(n) + a ribonucleoside 5'-triphosphate = RNA(n+1) + diphosphate</text>
        <dbReference type="Rhea" id="RHEA:21248"/>
        <dbReference type="Rhea" id="RHEA-COMP:14527"/>
        <dbReference type="Rhea" id="RHEA-COMP:17342"/>
        <dbReference type="ChEBI" id="CHEBI:33019"/>
        <dbReference type="ChEBI" id="CHEBI:61557"/>
        <dbReference type="ChEBI" id="CHEBI:140395"/>
        <dbReference type="EC" id="2.7.7.6"/>
    </reaction>
</comment>
<proteinExistence type="inferred from homology"/>
<dbReference type="GO" id="GO:0006351">
    <property type="term" value="P:DNA-templated transcription"/>
    <property type="evidence" value="ECO:0007669"/>
    <property type="project" value="UniProtKB-UniRule"/>
</dbReference>
<keyword evidence="2 5" id="KW-0808">Transferase</keyword>
<keyword evidence="3 5" id="KW-0548">Nucleotidyltransferase</keyword>
<dbReference type="GO" id="GO:0003899">
    <property type="term" value="F:DNA-directed RNA polymerase activity"/>
    <property type="evidence" value="ECO:0007669"/>
    <property type="project" value="UniProtKB-UniRule"/>
</dbReference>
<dbReference type="GO" id="GO:0003677">
    <property type="term" value="F:DNA binding"/>
    <property type="evidence" value="ECO:0007669"/>
    <property type="project" value="UniProtKB-UniRule"/>
</dbReference>
<evidence type="ECO:0000256" key="3">
    <source>
        <dbReference type="ARBA" id="ARBA00022695"/>
    </source>
</evidence>
<evidence type="ECO:0000256" key="2">
    <source>
        <dbReference type="ARBA" id="ARBA00022679"/>
    </source>
</evidence>
<reference evidence="6" key="1">
    <citation type="submission" date="2022-10" db="EMBL/GenBank/DDBJ databases">
        <title>Description of Fervidibacillus gen. nov. in the family Fervidibacillaceae fam. nov. with two species, Fervidibacillus albus sp. nov., and Fervidibacillus halotolerans sp. nov., isolated from tidal flat sediments.</title>
        <authorList>
            <person name="Kwon K.K."/>
            <person name="Yang S.-H."/>
        </authorList>
    </citation>
    <scope>NUCLEOTIDE SEQUENCE</scope>
    <source>
        <strain evidence="6">JCM 19140</strain>
    </source>
</reference>
<evidence type="ECO:0000256" key="4">
    <source>
        <dbReference type="ARBA" id="ARBA00023163"/>
    </source>
</evidence>
<dbReference type="HAMAP" id="MF_01553">
    <property type="entry name" value="RNApol_bact_RpoY"/>
    <property type="match status" value="1"/>
</dbReference>
<dbReference type="InterPro" id="IPR009907">
    <property type="entry name" value="RpoY"/>
</dbReference>
<sequence>MIFKVYFQETKQQVPVRERTKVLYVEANSEQEVRKKLEGSDYNIEYVQFLNDTHLEYEKQSENFKIMEI</sequence>
<evidence type="ECO:0000256" key="5">
    <source>
        <dbReference type="HAMAP-Rule" id="MF_01553"/>
    </source>
</evidence>
<comment type="similarity">
    <text evidence="5">Belongs to the RNA polymerase subunit epsilon family.</text>
</comment>
<keyword evidence="4 5" id="KW-0804">Transcription</keyword>
<comment type="subunit">
    <text evidence="5">RNAP is composed of a core of 2 alpha, a beta and a beta' subunit. The core is associated with a delta subunit, and at least one of epsilon or omega. When a sigma factor is associated with the core the holoenzyme is formed, which can initiate transcription.</text>
</comment>
<gene>
    <name evidence="5" type="primary">rpoY</name>
    <name evidence="6" type="ORF">OEV98_01625</name>
</gene>
<dbReference type="AlphaFoldDB" id="A0AAE3IPL7"/>
<evidence type="ECO:0000256" key="1">
    <source>
        <dbReference type="ARBA" id="ARBA00022478"/>
    </source>
</evidence>
<accession>A0AAE3IPL7</accession>
<protein>
    <recommendedName>
        <fullName evidence="5">DNA-directed RNA polymerase subunit epsilon</fullName>
        <shortName evidence="5">RNAP epsilon subunit</shortName>
        <ecNumber evidence="5">2.7.7.6</ecNumber>
    </recommendedName>
    <alternativeName>
        <fullName evidence="5">RNA polymerase epsilon subunit</fullName>
    </alternativeName>
    <alternativeName>
        <fullName evidence="5">Transcriptase subunit epsilon</fullName>
    </alternativeName>
</protein>
<dbReference type="NCBIfam" id="NF010188">
    <property type="entry name" value="PRK13667.1"/>
    <property type="match status" value="1"/>
</dbReference>
<comment type="function">
    <text evidence="5">A non-essential component of RNA polymerase (RNAP).</text>
</comment>
<dbReference type="GO" id="GO:0000428">
    <property type="term" value="C:DNA-directed RNA polymerase complex"/>
    <property type="evidence" value="ECO:0007669"/>
    <property type="project" value="UniProtKB-KW"/>
</dbReference>
<evidence type="ECO:0000313" key="7">
    <source>
        <dbReference type="Proteomes" id="UP001209318"/>
    </source>
</evidence>
<keyword evidence="1 5" id="KW-0240">DNA-directed RNA polymerase</keyword>
<keyword evidence="7" id="KW-1185">Reference proteome</keyword>
<dbReference type="Gene3D" id="3.10.20.730">
    <property type="entry name" value="RNAP, epsilon subunit-like"/>
    <property type="match status" value="1"/>
</dbReference>
<evidence type="ECO:0000313" key="6">
    <source>
        <dbReference type="EMBL" id="MCU9612260.1"/>
    </source>
</evidence>